<accession>A0A084VFJ1</accession>
<dbReference type="Proteomes" id="UP000030765">
    <property type="component" value="Unassembled WGS sequence"/>
</dbReference>
<dbReference type="EnsemblMetazoa" id="ASIC003889-RA">
    <property type="protein sequence ID" value="ASIC003889-PA"/>
    <property type="gene ID" value="ASIC003889"/>
</dbReference>
<evidence type="ECO:0000313" key="3">
    <source>
        <dbReference type="EnsemblMetazoa" id="ASIC003889-PA"/>
    </source>
</evidence>
<reference evidence="2 4" key="1">
    <citation type="journal article" date="2014" name="BMC Genomics">
        <title>Genome sequence of Anopheles sinensis provides insight into genetics basis of mosquito competence for malaria parasites.</title>
        <authorList>
            <person name="Zhou D."/>
            <person name="Zhang D."/>
            <person name="Ding G."/>
            <person name="Shi L."/>
            <person name="Hou Q."/>
            <person name="Ye Y."/>
            <person name="Xu Y."/>
            <person name="Zhou H."/>
            <person name="Xiong C."/>
            <person name="Li S."/>
            <person name="Yu J."/>
            <person name="Hong S."/>
            <person name="Yu X."/>
            <person name="Zou P."/>
            <person name="Chen C."/>
            <person name="Chang X."/>
            <person name="Wang W."/>
            <person name="Lv Y."/>
            <person name="Sun Y."/>
            <person name="Ma L."/>
            <person name="Shen B."/>
            <person name="Zhu C."/>
        </authorList>
    </citation>
    <scope>NUCLEOTIDE SEQUENCE [LARGE SCALE GENOMIC DNA]</scope>
</reference>
<protein>
    <submittedName>
        <fullName evidence="2 3">Uncharacterized protein</fullName>
    </submittedName>
</protein>
<proteinExistence type="predicted"/>
<dbReference type="EMBL" id="ATLV01012419">
    <property type="status" value="NOT_ANNOTATED_CDS"/>
    <property type="molecule type" value="Genomic_DNA"/>
</dbReference>
<name>A0A084VFJ1_ANOSI</name>
<organism evidence="2">
    <name type="scientific">Anopheles sinensis</name>
    <name type="common">Mosquito</name>
    <dbReference type="NCBI Taxonomy" id="74873"/>
    <lineage>
        <taxon>Eukaryota</taxon>
        <taxon>Metazoa</taxon>
        <taxon>Ecdysozoa</taxon>
        <taxon>Arthropoda</taxon>
        <taxon>Hexapoda</taxon>
        <taxon>Insecta</taxon>
        <taxon>Pterygota</taxon>
        <taxon>Neoptera</taxon>
        <taxon>Endopterygota</taxon>
        <taxon>Diptera</taxon>
        <taxon>Nematocera</taxon>
        <taxon>Culicoidea</taxon>
        <taxon>Culicidae</taxon>
        <taxon>Anophelinae</taxon>
        <taxon>Anopheles</taxon>
    </lineage>
</organism>
<evidence type="ECO:0000313" key="2">
    <source>
        <dbReference type="EMBL" id="KFB36735.1"/>
    </source>
</evidence>
<feature type="region of interest" description="Disordered" evidence="1">
    <location>
        <begin position="49"/>
        <end position="73"/>
    </location>
</feature>
<evidence type="ECO:0000256" key="1">
    <source>
        <dbReference type="SAM" id="MobiDB-lite"/>
    </source>
</evidence>
<dbReference type="VEuPathDB" id="VectorBase:ASIC003889"/>
<evidence type="ECO:0000313" key="4">
    <source>
        <dbReference type="Proteomes" id="UP000030765"/>
    </source>
</evidence>
<sequence length="73" mass="7981">MAAEKKITNNNKSGKNCPITGRSPNAVRDCAIVPATAAHTATFLRSTILRGRPGQMDTAGQRRERDRANMAQW</sequence>
<dbReference type="AlphaFoldDB" id="A0A084VFJ1"/>
<gene>
    <name evidence="2" type="ORF">ZHAS_00003889</name>
</gene>
<reference evidence="3" key="2">
    <citation type="submission" date="2020-05" db="UniProtKB">
        <authorList>
            <consortium name="EnsemblMetazoa"/>
        </authorList>
    </citation>
    <scope>IDENTIFICATION</scope>
</reference>
<feature type="compositionally biased region" description="Basic and acidic residues" evidence="1">
    <location>
        <begin position="60"/>
        <end position="73"/>
    </location>
</feature>
<dbReference type="EMBL" id="KE524791">
    <property type="protein sequence ID" value="KFB36735.1"/>
    <property type="molecule type" value="Genomic_DNA"/>
</dbReference>
<keyword evidence="4" id="KW-1185">Reference proteome</keyword>
<feature type="region of interest" description="Disordered" evidence="1">
    <location>
        <begin position="1"/>
        <end position="25"/>
    </location>
</feature>